<dbReference type="GO" id="GO:0016491">
    <property type="term" value="F:oxidoreductase activity"/>
    <property type="evidence" value="ECO:0007669"/>
    <property type="project" value="UniProtKB-KW"/>
</dbReference>
<evidence type="ECO:0000256" key="2">
    <source>
        <dbReference type="ARBA" id="ARBA00023002"/>
    </source>
</evidence>
<dbReference type="FunFam" id="3.40.50.720:FF:000084">
    <property type="entry name" value="Short-chain dehydrogenase reductase"/>
    <property type="match status" value="1"/>
</dbReference>
<dbReference type="SUPFAM" id="SSF51735">
    <property type="entry name" value="NAD(P)-binding Rossmann-fold domains"/>
    <property type="match status" value="1"/>
</dbReference>
<dbReference type="InterPro" id="IPR057326">
    <property type="entry name" value="KR_dom"/>
</dbReference>
<dbReference type="InterPro" id="IPR036291">
    <property type="entry name" value="NAD(P)-bd_dom_sf"/>
</dbReference>
<dbReference type="AlphaFoldDB" id="A0A7W9J9X8"/>
<dbReference type="PRINTS" id="PR00080">
    <property type="entry name" value="SDRFAMILY"/>
</dbReference>
<dbReference type="InterPro" id="IPR002347">
    <property type="entry name" value="SDR_fam"/>
</dbReference>
<name>A0A7W9J9X8_9ACTN</name>
<proteinExistence type="inferred from homology"/>
<evidence type="ECO:0000313" key="5">
    <source>
        <dbReference type="EMBL" id="MBB5837865.1"/>
    </source>
</evidence>
<dbReference type="EMBL" id="JACHMY010000001">
    <property type="protein sequence ID" value="MBB5837865.1"/>
    <property type="molecule type" value="Genomic_DNA"/>
</dbReference>
<comment type="caution">
    <text evidence="5">The sequence shown here is derived from an EMBL/GenBank/DDBJ whole genome shotgun (WGS) entry which is preliminary data.</text>
</comment>
<evidence type="ECO:0000259" key="4">
    <source>
        <dbReference type="SMART" id="SM00822"/>
    </source>
</evidence>
<dbReference type="Proteomes" id="UP000549971">
    <property type="component" value="Unassembled WGS sequence"/>
</dbReference>
<dbReference type="PANTHER" id="PTHR43639:SF1">
    <property type="entry name" value="SHORT-CHAIN DEHYDROGENASE_REDUCTASE FAMILY PROTEIN"/>
    <property type="match status" value="1"/>
</dbReference>
<keyword evidence="2" id="KW-0560">Oxidoreductase</keyword>
<sequence length="247" mass="24598">MMNDLTGKLVLVTGGSRGIGAASAIALAVAGADVAITYQSAADEAAQVVKQIEAAGRRGFAFQADAADATAVEETVARAVDALGGLDVLVNNAGVGSSGMISDVALEEVDRVLAVNVRGAYVAARAAAARLSDGGRMIHVGSTIASRNAGPGMTLYALSKSAVVGMSKGLARDLGPRGITSNVVQPGPTDTAMNPADGPYAEAQRGALALDRFGTTDEVAALIVYLAGPTAAYITGTELTIDGGHAA</sequence>
<evidence type="ECO:0000256" key="1">
    <source>
        <dbReference type="ARBA" id="ARBA00006484"/>
    </source>
</evidence>
<reference evidence="5 6" key="1">
    <citation type="submission" date="2020-08" db="EMBL/GenBank/DDBJ databases">
        <title>Sequencing the genomes of 1000 actinobacteria strains.</title>
        <authorList>
            <person name="Klenk H.-P."/>
        </authorList>
    </citation>
    <scope>NUCLEOTIDE SEQUENCE [LARGE SCALE GENOMIC DNA]</scope>
    <source>
        <strain evidence="5 6">DSM 28967</strain>
    </source>
</reference>
<evidence type="ECO:0000313" key="6">
    <source>
        <dbReference type="Proteomes" id="UP000549971"/>
    </source>
</evidence>
<accession>A0A7W9J9X8</accession>
<comment type="similarity">
    <text evidence="1">Belongs to the short-chain dehydrogenases/reductases (SDR) family.</text>
</comment>
<dbReference type="PANTHER" id="PTHR43639">
    <property type="entry name" value="OXIDOREDUCTASE, SHORT-CHAIN DEHYDROGENASE/REDUCTASE FAMILY (AFU_ORTHOLOGUE AFUA_5G02870)"/>
    <property type="match status" value="1"/>
</dbReference>
<dbReference type="Pfam" id="PF13561">
    <property type="entry name" value="adh_short_C2"/>
    <property type="match status" value="1"/>
</dbReference>
<organism evidence="5 6">
    <name type="scientific">Kribbella italica</name>
    <dbReference type="NCBI Taxonomy" id="1540520"/>
    <lineage>
        <taxon>Bacteria</taxon>
        <taxon>Bacillati</taxon>
        <taxon>Actinomycetota</taxon>
        <taxon>Actinomycetes</taxon>
        <taxon>Propionibacteriales</taxon>
        <taxon>Kribbellaceae</taxon>
        <taxon>Kribbella</taxon>
    </lineage>
</organism>
<protein>
    <submittedName>
        <fullName evidence="5">NAD(P)-dependent dehydrogenase (Short-subunit alcohol dehydrogenase family)</fullName>
    </submittedName>
</protein>
<feature type="domain" description="Ketoreductase" evidence="4">
    <location>
        <begin position="8"/>
        <end position="189"/>
    </location>
</feature>
<dbReference type="PRINTS" id="PR00081">
    <property type="entry name" value="GDHRDH"/>
</dbReference>
<evidence type="ECO:0000256" key="3">
    <source>
        <dbReference type="SAM" id="MobiDB-lite"/>
    </source>
</evidence>
<keyword evidence="6" id="KW-1185">Reference proteome</keyword>
<feature type="region of interest" description="Disordered" evidence="3">
    <location>
        <begin position="177"/>
        <end position="198"/>
    </location>
</feature>
<gene>
    <name evidence="5" type="ORF">HDA39_004599</name>
</gene>
<dbReference type="CDD" id="cd05233">
    <property type="entry name" value="SDR_c"/>
    <property type="match status" value="1"/>
</dbReference>
<dbReference type="Gene3D" id="3.40.50.720">
    <property type="entry name" value="NAD(P)-binding Rossmann-like Domain"/>
    <property type="match status" value="1"/>
</dbReference>
<dbReference type="SMART" id="SM00822">
    <property type="entry name" value="PKS_KR"/>
    <property type="match status" value="1"/>
</dbReference>